<dbReference type="Pfam" id="PF14392">
    <property type="entry name" value="zf-CCHC_4"/>
    <property type="match status" value="1"/>
</dbReference>
<dbReference type="EMBL" id="LRBV02000003">
    <property type="status" value="NOT_ANNOTATED_CDS"/>
    <property type="molecule type" value="Genomic_DNA"/>
</dbReference>
<sequence>MVGSVCSLDDVSQMDGGSFIRVRVLIDINKPLCGGRRFSSSQGEQGWVSFKNERIPNLCYWCGCLSHVDRDCELWLDSEGQLKKEEQAYGSWIRAPPFVKGSNPVIKVPGFYEARKKEKQRASSKTPSPISVVVLGSHNSPVVAQPVIEEVEDFPVDSNDRGSNPDKEERFAGGRSAKIREDREEFEERIAEIDMELNKLEKRNSVGSGLDMDSNLEDVKSGHVTQPVSNQLMHAEARLPYEDQSGSLLSQTLSKQPRVNEAELVSVPITQNFLGNIPNDLDRTNNSTTDEMRKRKKKQGRVCTDENMNSLGSTRAKRLCEEDCSGLPRKKRAVSPYDQFTLSSMVEAAVQPCQKQ</sequence>
<evidence type="ECO:0000313" key="5">
    <source>
        <dbReference type="Proteomes" id="UP000594261"/>
    </source>
</evidence>
<evidence type="ECO:0000313" key="4">
    <source>
        <dbReference type="EnsemblPlants" id="QL03p034523:mrna:CDS:1"/>
    </source>
</evidence>
<dbReference type="Proteomes" id="UP000594261">
    <property type="component" value="Chromosome 3"/>
</dbReference>
<keyword evidence="5" id="KW-1185">Reference proteome</keyword>
<proteinExistence type="predicted"/>
<feature type="coiled-coil region" evidence="1">
    <location>
        <begin position="176"/>
        <end position="203"/>
    </location>
</feature>
<evidence type="ECO:0000256" key="1">
    <source>
        <dbReference type="SAM" id="Coils"/>
    </source>
</evidence>
<dbReference type="InParanoid" id="A0A7N2L728"/>
<evidence type="ECO:0000259" key="3">
    <source>
        <dbReference type="Pfam" id="PF14392"/>
    </source>
</evidence>
<dbReference type="AlphaFoldDB" id="A0A7N2L728"/>
<evidence type="ECO:0000256" key="2">
    <source>
        <dbReference type="SAM" id="MobiDB-lite"/>
    </source>
</evidence>
<organism evidence="4 5">
    <name type="scientific">Quercus lobata</name>
    <name type="common">Valley oak</name>
    <dbReference type="NCBI Taxonomy" id="97700"/>
    <lineage>
        <taxon>Eukaryota</taxon>
        <taxon>Viridiplantae</taxon>
        <taxon>Streptophyta</taxon>
        <taxon>Embryophyta</taxon>
        <taxon>Tracheophyta</taxon>
        <taxon>Spermatophyta</taxon>
        <taxon>Magnoliopsida</taxon>
        <taxon>eudicotyledons</taxon>
        <taxon>Gunneridae</taxon>
        <taxon>Pentapetalae</taxon>
        <taxon>rosids</taxon>
        <taxon>fabids</taxon>
        <taxon>Fagales</taxon>
        <taxon>Fagaceae</taxon>
        <taxon>Quercus</taxon>
    </lineage>
</organism>
<protein>
    <recommendedName>
        <fullName evidence="3">Zinc knuckle CX2CX4HX4C domain-containing protein</fullName>
    </recommendedName>
</protein>
<reference evidence="4 5" key="1">
    <citation type="journal article" date="2016" name="G3 (Bethesda)">
        <title>First Draft Assembly and Annotation of the Genome of a California Endemic Oak Quercus lobata Nee (Fagaceae).</title>
        <authorList>
            <person name="Sork V.L."/>
            <person name="Fitz-Gibbon S.T."/>
            <person name="Puiu D."/>
            <person name="Crepeau M."/>
            <person name="Gugger P.F."/>
            <person name="Sherman R."/>
            <person name="Stevens K."/>
            <person name="Langley C.H."/>
            <person name="Pellegrini M."/>
            <person name="Salzberg S.L."/>
        </authorList>
    </citation>
    <scope>NUCLEOTIDE SEQUENCE [LARGE SCALE GENOMIC DNA]</scope>
    <source>
        <strain evidence="4 5">cv. SW786</strain>
    </source>
</reference>
<feature type="compositionally biased region" description="Basic and acidic residues" evidence="2">
    <location>
        <begin position="158"/>
        <end position="176"/>
    </location>
</feature>
<accession>A0A7N2L728</accession>
<dbReference type="Gramene" id="QL03p034523:mrna">
    <property type="protein sequence ID" value="QL03p034523:mrna:CDS:1"/>
    <property type="gene ID" value="QL03p034523"/>
</dbReference>
<reference evidence="4" key="2">
    <citation type="submission" date="2021-01" db="UniProtKB">
        <authorList>
            <consortium name="EnsemblPlants"/>
        </authorList>
    </citation>
    <scope>IDENTIFICATION</scope>
</reference>
<dbReference type="InterPro" id="IPR025836">
    <property type="entry name" value="Zn_knuckle_CX2CX4HX4C"/>
</dbReference>
<feature type="region of interest" description="Disordered" evidence="2">
    <location>
        <begin position="153"/>
        <end position="176"/>
    </location>
</feature>
<feature type="domain" description="Zinc knuckle CX2CX4HX4C" evidence="3">
    <location>
        <begin position="26"/>
        <end position="73"/>
    </location>
</feature>
<keyword evidence="1" id="KW-0175">Coiled coil</keyword>
<dbReference type="EnsemblPlants" id="QL03p034523:mrna">
    <property type="protein sequence ID" value="QL03p034523:mrna:CDS:1"/>
    <property type="gene ID" value="QL03p034523"/>
</dbReference>
<feature type="region of interest" description="Disordered" evidence="2">
    <location>
        <begin position="278"/>
        <end position="309"/>
    </location>
</feature>
<name>A0A7N2L728_QUELO</name>